<dbReference type="PROSITE" id="PS50089">
    <property type="entry name" value="ZF_RING_2"/>
    <property type="match status" value="1"/>
</dbReference>
<name>A0A6A6T5K8_9PLEO</name>
<dbReference type="SUPFAM" id="SSF57850">
    <property type="entry name" value="RING/U-box"/>
    <property type="match status" value="1"/>
</dbReference>
<proteinExistence type="predicted"/>
<reference evidence="6" key="1">
    <citation type="journal article" date="2020" name="Stud. Mycol.">
        <title>101 Dothideomycetes genomes: a test case for predicting lifestyles and emergence of pathogens.</title>
        <authorList>
            <person name="Haridas S."/>
            <person name="Albert R."/>
            <person name="Binder M."/>
            <person name="Bloem J."/>
            <person name="Labutti K."/>
            <person name="Salamov A."/>
            <person name="Andreopoulos B."/>
            <person name="Baker S."/>
            <person name="Barry K."/>
            <person name="Bills G."/>
            <person name="Bluhm B."/>
            <person name="Cannon C."/>
            <person name="Castanera R."/>
            <person name="Culley D."/>
            <person name="Daum C."/>
            <person name="Ezra D."/>
            <person name="Gonzalez J."/>
            <person name="Henrissat B."/>
            <person name="Kuo A."/>
            <person name="Liang C."/>
            <person name="Lipzen A."/>
            <person name="Lutzoni F."/>
            <person name="Magnuson J."/>
            <person name="Mondo S."/>
            <person name="Nolan M."/>
            <person name="Ohm R."/>
            <person name="Pangilinan J."/>
            <person name="Park H.-J."/>
            <person name="Ramirez L."/>
            <person name="Alfaro M."/>
            <person name="Sun H."/>
            <person name="Tritt A."/>
            <person name="Yoshinaga Y."/>
            <person name="Zwiers L.-H."/>
            <person name="Turgeon B."/>
            <person name="Goodwin S."/>
            <person name="Spatafora J."/>
            <person name="Crous P."/>
            <person name="Grigoriev I."/>
        </authorList>
    </citation>
    <scope>NUCLEOTIDE SEQUENCE</scope>
    <source>
        <strain evidence="6">CBS 122681</strain>
    </source>
</reference>
<dbReference type="GO" id="GO:0043161">
    <property type="term" value="P:proteasome-mediated ubiquitin-dependent protein catabolic process"/>
    <property type="evidence" value="ECO:0007669"/>
    <property type="project" value="TreeGrafter"/>
</dbReference>
<dbReference type="GO" id="GO:0008270">
    <property type="term" value="F:zinc ion binding"/>
    <property type="evidence" value="ECO:0007669"/>
    <property type="project" value="UniProtKB-KW"/>
</dbReference>
<dbReference type="AlphaFoldDB" id="A0A6A6T5K8"/>
<evidence type="ECO:0000256" key="2">
    <source>
        <dbReference type="ARBA" id="ARBA00022771"/>
    </source>
</evidence>
<keyword evidence="1" id="KW-0479">Metal-binding</keyword>
<feature type="domain" description="RING-type" evidence="5">
    <location>
        <begin position="30"/>
        <end position="81"/>
    </location>
</feature>
<dbReference type="PANTHER" id="PTHR22763">
    <property type="entry name" value="RING ZINC FINGER PROTEIN"/>
    <property type="match status" value="1"/>
</dbReference>
<evidence type="ECO:0000313" key="7">
    <source>
        <dbReference type="Proteomes" id="UP000799324"/>
    </source>
</evidence>
<protein>
    <recommendedName>
        <fullName evidence="5">RING-type domain-containing protein</fullName>
    </recommendedName>
</protein>
<dbReference type="EMBL" id="MU004353">
    <property type="protein sequence ID" value="KAF2655146.1"/>
    <property type="molecule type" value="Genomic_DNA"/>
</dbReference>
<sequence>MASTQLHYTRRHFLQSHLHPATDVAKGDQCPICIENYNETNHKALKISNFPGCCRHTFGESCILQWFDSQTTAVKTCPMCRMELFLDQPCRSEGSLRGRSLISGQEYDIVPAGRAQVDGANVEIWQVTFLEPYQVSLRDSERQDFQDWVVLM</sequence>
<evidence type="ECO:0000256" key="1">
    <source>
        <dbReference type="ARBA" id="ARBA00022723"/>
    </source>
</evidence>
<dbReference type="GO" id="GO:0061630">
    <property type="term" value="F:ubiquitin protein ligase activity"/>
    <property type="evidence" value="ECO:0007669"/>
    <property type="project" value="TreeGrafter"/>
</dbReference>
<dbReference type="Proteomes" id="UP000799324">
    <property type="component" value="Unassembled WGS sequence"/>
</dbReference>
<dbReference type="InterPro" id="IPR050731">
    <property type="entry name" value="HRD1_E3_ubiq-ligases"/>
</dbReference>
<dbReference type="PANTHER" id="PTHR22763:SF162">
    <property type="entry name" value="TRANSMEMBRANE E3 UBIQUITIN-PROTEIN LIGASE 1"/>
    <property type="match status" value="1"/>
</dbReference>
<keyword evidence="7" id="KW-1185">Reference proteome</keyword>
<organism evidence="6 7">
    <name type="scientific">Lophiostoma macrostomum CBS 122681</name>
    <dbReference type="NCBI Taxonomy" id="1314788"/>
    <lineage>
        <taxon>Eukaryota</taxon>
        <taxon>Fungi</taxon>
        <taxon>Dikarya</taxon>
        <taxon>Ascomycota</taxon>
        <taxon>Pezizomycotina</taxon>
        <taxon>Dothideomycetes</taxon>
        <taxon>Pleosporomycetidae</taxon>
        <taxon>Pleosporales</taxon>
        <taxon>Lophiostomataceae</taxon>
        <taxon>Lophiostoma</taxon>
    </lineage>
</organism>
<dbReference type="InterPro" id="IPR001841">
    <property type="entry name" value="Znf_RING"/>
</dbReference>
<dbReference type="Pfam" id="PF13639">
    <property type="entry name" value="zf-RING_2"/>
    <property type="match status" value="1"/>
</dbReference>
<dbReference type="Gene3D" id="3.30.40.10">
    <property type="entry name" value="Zinc/RING finger domain, C3HC4 (zinc finger)"/>
    <property type="match status" value="1"/>
</dbReference>
<gene>
    <name evidence="6" type="ORF">K491DRAFT_437162</name>
</gene>
<dbReference type="GO" id="GO:0012505">
    <property type="term" value="C:endomembrane system"/>
    <property type="evidence" value="ECO:0007669"/>
    <property type="project" value="TreeGrafter"/>
</dbReference>
<evidence type="ECO:0000256" key="3">
    <source>
        <dbReference type="ARBA" id="ARBA00022833"/>
    </source>
</evidence>
<dbReference type="InterPro" id="IPR013083">
    <property type="entry name" value="Znf_RING/FYVE/PHD"/>
</dbReference>
<accession>A0A6A6T5K8</accession>
<dbReference type="OrthoDB" id="3801154at2759"/>
<evidence type="ECO:0000256" key="4">
    <source>
        <dbReference type="PROSITE-ProRule" id="PRU00175"/>
    </source>
</evidence>
<evidence type="ECO:0000313" key="6">
    <source>
        <dbReference type="EMBL" id="KAF2655146.1"/>
    </source>
</evidence>
<evidence type="ECO:0000259" key="5">
    <source>
        <dbReference type="PROSITE" id="PS50089"/>
    </source>
</evidence>
<keyword evidence="3" id="KW-0862">Zinc</keyword>
<keyword evidence="2 4" id="KW-0863">Zinc-finger</keyword>